<organism evidence="1 2">
    <name type="scientific">Streptomyces fuscichromogenes</name>
    <dbReference type="NCBI Taxonomy" id="1324013"/>
    <lineage>
        <taxon>Bacteria</taxon>
        <taxon>Bacillati</taxon>
        <taxon>Actinomycetota</taxon>
        <taxon>Actinomycetes</taxon>
        <taxon>Kitasatosporales</taxon>
        <taxon>Streptomycetaceae</taxon>
        <taxon>Streptomyces</taxon>
    </lineage>
</organism>
<reference evidence="1" key="1">
    <citation type="journal article" date="2014" name="Int. J. Syst. Evol. Microbiol.">
        <title>Complete genome sequence of Corynebacterium casei LMG S-19264T (=DSM 44701T), isolated from a smear-ripened cheese.</title>
        <authorList>
            <consortium name="US DOE Joint Genome Institute (JGI-PGF)"/>
            <person name="Walter F."/>
            <person name="Albersmeier A."/>
            <person name="Kalinowski J."/>
            <person name="Ruckert C."/>
        </authorList>
    </citation>
    <scope>NUCLEOTIDE SEQUENCE</scope>
    <source>
        <strain evidence="1">CGMCC 4.7110</strain>
    </source>
</reference>
<sequence length="89" mass="9620">MAADRCTAAAAWPPAAAYFGLAVDLGDWHTKRGIWLHLPRAVWTCREGCEAVAVGAVDVAHLTEHLDQACPHAPVPVHPIRTHRKGAPR</sequence>
<dbReference type="Proteomes" id="UP000653411">
    <property type="component" value="Unassembled WGS sequence"/>
</dbReference>
<protein>
    <submittedName>
        <fullName evidence="1">Uncharacterized protein</fullName>
    </submittedName>
</protein>
<dbReference type="RefSeq" id="WP_189269742.1">
    <property type="nucleotide sequence ID" value="NZ_BMML01000066.1"/>
</dbReference>
<name>A0A918CXS8_9ACTN</name>
<gene>
    <name evidence="1" type="ORF">GCM10011578_100770</name>
</gene>
<reference evidence="1" key="2">
    <citation type="submission" date="2020-09" db="EMBL/GenBank/DDBJ databases">
        <authorList>
            <person name="Sun Q."/>
            <person name="Zhou Y."/>
        </authorList>
    </citation>
    <scope>NUCLEOTIDE SEQUENCE</scope>
    <source>
        <strain evidence="1">CGMCC 4.7110</strain>
    </source>
</reference>
<evidence type="ECO:0000313" key="2">
    <source>
        <dbReference type="Proteomes" id="UP000653411"/>
    </source>
</evidence>
<dbReference type="AlphaFoldDB" id="A0A918CXS8"/>
<keyword evidence="2" id="KW-1185">Reference proteome</keyword>
<dbReference type="EMBL" id="BMML01000066">
    <property type="protein sequence ID" value="GGN47262.1"/>
    <property type="molecule type" value="Genomic_DNA"/>
</dbReference>
<evidence type="ECO:0000313" key="1">
    <source>
        <dbReference type="EMBL" id="GGN47262.1"/>
    </source>
</evidence>
<comment type="caution">
    <text evidence="1">The sequence shown here is derived from an EMBL/GenBank/DDBJ whole genome shotgun (WGS) entry which is preliminary data.</text>
</comment>
<accession>A0A918CXS8</accession>
<proteinExistence type="predicted"/>